<reference evidence="4 5" key="1">
    <citation type="journal article" date="2011" name="Syst. Appl. Microbiol.">
        <title>Defluviimonas denitrificans gen. nov., sp. nov., and Pararhodobacter aggregans gen. nov., sp. nov., non-phototrophic Rhodobacteraceae from the biofilter of a marine aquaculture.</title>
        <authorList>
            <person name="Foesel B.U."/>
            <person name="Drake H.L."/>
            <person name="Schramm A."/>
        </authorList>
    </citation>
    <scope>NUCLEOTIDE SEQUENCE [LARGE SCALE GENOMIC DNA]</scope>
    <source>
        <strain evidence="4 5">D1-19</strain>
    </source>
</reference>
<evidence type="ECO:0000259" key="3">
    <source>
        <dbReference type="Pfam" id="PF13403"/>
    </source>
</evidence>
<dbReference type="PANTHER" id="PTHR38340">
    <property type="entry name" value="S-LAYER PROTEIN"/>
    <property type="match status" value="1"/>
</dbReference>
<accession>A0A2T7UMK4</accession>
<keyword evidence="2" id="KW-0964">Secreted</keyword>
<evidence type="ECO:0000256" key="2">
    <source>
        <dbReference type="ARBA" id="ARBA00022525"/>
    </source>
</evidence>
<dbReference type="EMBL" id="QDDR01000011">
    <property type="protein sequence ID" value="PVE45904.1"/>
    <property type="molecule type" value="Genomic_DNA"/>
</dbReference>
<dbReference type="OrthoDB" id="6305173at2"/>
<comment type="caution">
    <text evidence="4">The sequence shown here is derived from an EMBL/GenBank/DDBJ whole genome shotgun (WGS) entry which is preliminary data.</text>
</comment>
<dbReference type="InterPro" id="IPR011049">
    <property type="entry name" value="Serralysin-like_metalloprot_C"/>
</dbReference>
<name>A0A2T7UMK4_9RHOB</name>
<dbReference type="Pfam" id="PF00353">
    <property type="entry name" value="HemolysinCabind"/>
    <property type="match status" value="2"/>
</dbReference>
<dbReference type="SUPFAM" id="SSF51294">
    <property type="entry name" value="Hedgehog/intein (Hint) domain"/>
    <property type="match status" value="1"/>
</dbReference>
<dbReference type="RefSeq" id="WP_116548253.1">
    <property type="nucleotide sequence ID" value="NZ_QDDR01000011.1"/>
</dbReference>
<dbReference type="Gene3D" id="2.170.16.10">
    <property type="entry name" value="Hedgehog/Intein (Hint) domain"/>
    <property type="match status" value="1"/>
</dbReference>
<dbReference type="InterPro" id="IPR050557">
    <property type="entry name" value="RTX_toxin/Mannuronan_C5-epim"/>
</dbReference>
<dbReference type="InterPro" id="IPR018511">
    <property type="entry name" value="Hemolysin-typ_Ca-bd_CS"/>
</dbReference>
<sequence>MANTLNDLILTDVAGFAPGDTLSLGSGLTGITDSAVATAWGDPSRIAVGDNFYSDRGIGSITGLSTVTADVSSLDALGNPVTSPQTLLVVSVTDSVSGLTSQMLLPLDAAGDLVHITQISITAVDTTPGMTEIAFADLAQDDTVTLASPGTVDGAATGEVMNTGYTDGDGDAMDESGNAIEANGGDDTVYGGAGDDTISGGDGADWLFGREGNDLLSGNAGDDSLWGDAGDDTLFGNEGDDKLIGGEGNDLIIGGEGNNLMYGDDAFGDTGGREPGDATEPGYGNDTLVMGNGDDTAYGGSGDDSFRVFDGFGNHVIVGGETGETDGDKIEATLMTESTTVTYTGDEEGTMASGGNTASFTEIERIQLGSGDDRAEVQAFTNGFVHGGSGFDQLVLPDPLPGETPPQVTITDDIDNGDGTHSYSGYVIFDDGSKLQFKSFEEIICFTPGTLIDTTRGRVAVEELVAGDKVLTRDHGYQPLTWTGRRDLTMADLAGSPEVGPVRIAAGSLGRGLPERDLVVSPRHRMLVTGARAELMFGEREVLVAAQDLLGLPGVNRAGLEAVSYIHVMCERHEIIRAEGSWTESFQPAEAVVDALEDGTRAELLALFPALATEAGRAGFAAARPVLSGAEAKTLFAA</sequence>
<dbReference type="InterPro" id="IPR006141">
    <property type="entry name" value="Intein_N"/>
</dbReference>
<comment type="subcellular location">
    <subcellularLocation>
        <location evidence="1">Secreted</location>
    </subcellularLocation>
</comment>
<dbReference type="GO" id="GO:0005509">
    <property type="term" value="F:calcium ion binding"/>
    <property type="evidence" value="ECO:0007669"/>
    <property type="project" value="InterPro"/>
</dbReference>
<dbReference type="GO" id="GO:0016539">
    <property type="term" value="P:intein-mediated protein splicing"/>
    <property type="evidence" value="ECO:0007669"/>
    <property type="project" value="InterPro"/>
</dbReference>
<dbReference type="InterPro" id="IPR028992">
    <property type="entry name" value="Hedgehog/Intein_dom"/>
</dbReference>
<dbReference type="InterPro" id="IPR036844">
    <property type="entry name" value="Hint_dom_sf"/>
</dbReference>
<dbReference type="PROSITE" id="PS50817">
    <property type="entry name" value="INTEIN_N_TER"/>
    <property type="match status" value="1"/>
</dbReference>
<dbReference type="Pfam" id="PF13403">
    <property type="entry name" value="Hint_2"/>
    <property type="match status" value="1"/>
</dbReference>
<gene>
    <name evidence="4" type="ORF">DDE23_18995</name>
</gene>
<proteinExistence type="predicted"/>
<dbReference type="PRINTS" id="PR00313">
    <property type="entry name" value="CABNDNGRPT"/>
</dbReference>
<organism evidence="4 5">
    <name type="scientific">Pararhodobacter aggregans</name>
    <dbReference type="NCBI Taxonomy" id="404875"/>
    <lineage>
        <taxon>Bacteria</taxon>
        <taxon>Pseudomonadati</taxon>
        <taxon>Pseudomonadota</taxon>
        <taxon>Alphaproteobacteria</taxon>
        <taxon>Rhodobacterales</taxon>
        <taxon>Paracoccaceae</taxon>
        <taxon>Pararhodobacter</taxon>
    </lineage>
</organism>
<feature type="domain" description="Hedgehog/Intein (Hint)" evidence="3">
    <location>
        <begin position="444"/>
        <end position="589"/>
    </location>
</feature>
<keyword evidence="5" id="KW-1185">Reference proteome</keyword>
<dbReference type="Gene3D" id="2.150.10.10">
    <property type="entry name" value="Serralysin-like metalloprotease, C-terminal"/>
    <property type="match status" value="2"/>
</dbReference>
<evidence type="ECO:0000313" key="4">
    <source>
        <dbReference type="EMBL" id="PVE45904.1"/>
    </source>
</evidence>
<dbReference type="InterPro" id="IPR001343">
    <property type="entry name" value="Hemolysn_Ca-bd"/>
</dbReference>
<protein>
    <recommendedName>
        <fullName evidence="3">Hedgehog/Intein (Hint) domain-containing protein</fullName>
    </recommendedName>
</protein>
<dbReference type="GO" id="GO:0005576">
    <property type="term" value="C:extracellular region"/>
    <property type="evidence" value="ECO:0007669"/>
    <property type="project" value="UniProtKB-SubCell"/>
</dbReference>
<dbReference type="SUPFAM" id="SSF51120">
    <property type="entry name" value="beta-Roll"/>
    <property type="match status" value="1"/>
</dbReference>
<dbReference type="PROSITE" id="PS00330">
    <property type="entry name" value="HEMOLYSIN_CALCIUM"/>
    <property type="match status" value="1"/>
</dbReference>
<evidence type="ECO:0000313" key="5">
    <source>
        <dbReference type="Proteomes" id="UP000244810"/>
    </source>
</evidence>
<dbReference type="Proteomes" id="UP000244810">
    <property type="component" value="Unassembled WGS sequence"/>
</dbReference>
<dbReference type="PANTHER" id="PTHR38340:SF1">
    <property type="entry name" value="S-LAYER PROTEIN"/>
    <property type="match status" value="1"/>
</dbReference>
<dbReference type="AlphaFoldDB" id="A0A2T7UMK4"/>
<evidence type="ECO:0000256" key="1">
    <source>
        <dbReference type="ARBA" id="ARBA00004613"/>
    </source>
</evidence>